<accession>A0A8K1CQB0</accession>
<organism evidence="5 6">
    <name type="scientific">Pythium oligandrum</name>
    <name type="common">Mycoparasitic fungus</name>
    <dbReference type="NCBI Taxonomy" id="41045"/>
    <lineage>
        <taxon>Eukaryota</taxon>
        <taxon>Sar</taxon>
        <taxon>Stramenopiles</taxon>
        <taxon>Oomycota</taxon>
        <taxon>Peronosporomycetes</taxon>
        <taxon>Pythiales</taxon>
        <taxon>Pythiaceae</taxon>
        <taxon>Pythium</taxon>
    </lineage>
</organism>
<keyword evidence="3" id="KW-0663">Pyridoxal phosphate</keyword>
<dbReference type="GO" id="GO:0009069">
    <property type="term" value="P:serine family amino acid metabolic process"/>
    <property type="evidence" value="ECO:0007669"/>
    <property type="project" value="UniProtKB-ARBA"/>
</dbReference>
<evidence type="ECO:0000256" key="1">
    <source>
        <dbReference type="ARBA" id="ARBA00001933"/>
    </source>
</evidence>
<dbReference type="EMBL" id="SPLM01000007">
    <property type="protein sequence ID" value="TMW66702.1"/>
    <property type="molecule type" value="Genomic_DNA"/>
</dbReference>
<dbReference type="GO" id="GO:0044272">
    <property type="term" value="P:sulfur compound biosynthetic process"/>
    <property type="evidence" value="ECO:0007669"/>
    <property type="project" value="UniProtKB-ARBA"/>
</dbReference>
<feature type="domain" description="Tryptophan synthase beta chain-like PALP" evidence="4">
    <location>
        <begin position="1"/>
        <end position="278"/>
    </location>
</feature>
<sequence>MNPCGSVKDRAAKWMILDAEARGVLKPGMTIVEATSGNTGTALTLLGAARGYKTLVTMPCMIVKDKIDALRSFGADVRLQPSATMLDKENHFYHAAERLSRENDDIVFLNQFENMANMRAHYESTGPEIWEQTNGNVDGFVCASGTAGTIAGISKFLKEKNSECTAWLADAEEIMALTRFVNANVKSEEIEDLELVPQSSGSTVAEGIGIPRVTPNFHQARIDNGIVVDSLEVVTMAHLLLKYDGIFVGPSAALNVVGAVKMAQKLGPGHTIVTVLCDGGERYRSKLYNTEWLE</sequence>
<dbReference type="Pfam" id="PF00291">
    <property type="entry name" value="PALP"/>
    <property type="match status" value="1"/>
</dbReference>
<dbReference type="Gene3D" id="3.40.50.1100">
    <property type="match status" value="2"/>
</dbReference>
<evidence type="ECO:0000256" key="3">
    <source>
        <dbReference type="ARBA" id="ARBA00022898"/>
    </source>
</evidence>
<evidence type="ECO:0000313" key="5">
    <source>
        <dbReference type="EMBL" id="TMW66702.1"/>
    </source>
</evidence>
<evidence type="ECO:0000259" key="4">
    <source>
        <dbReference type="Pfam" id="PF00291"/>
    </source>
</evidence>
<dbReference type="OrthoDB" id="10259545at2759"/>
<dbReference type="InterPro" id="IPR001926">
    <property type="entry name" value="TrpB-like_PALP"/>
</dbReference>
<evidence type="ECO:0000313" key="6">
    <source>
        <dbReference type="Proteomes" id="UP000794436"/>
    </source>
</evidence>
<name>A0A8K1CQB0_PYTOL</name>
<dbReference type="PANTHER" id="PTHR10314">
    <property type="entry name" value="CYSTATHIONINE BETA-SYNTHASE"/>
    <property type="match status" value="1"/>
</dbReference>
<keyword evidence="6" id="KW-1185">Reference proteome</keyword>
<gene>
    <name evidence="5" type="ORF">Poli38472_014014</name>
</gene>
<dbReference type="AlphaFoldDB" id="A0A8K1CQB0"/>
<comment type="cofactor">
    <cofactor evidence="1">
        <name>pyridoxal 5'-phosphate</name>
        <dbReference type="ChEBI" id="CHEBI:597326"/>
    </cofactor>
</comment>
<comment type="similarity">
    <text evidence="2">Belongs to the cysteine synthase/cystathionine beta-synthase family.</text>
</comment>
<reference evidence="5" key="1">
    <citation type="submission" date="2019-03" db="EMBL/GenBank/DDBJ databases">
        <title>Long read genome sequence of the mycoparasitic Pythium oligandrum ATCC 38472 isolated from sugarbeet rhizosphere.</title>
        <authorList>
            <person name="Gaulin E."/>
        </authorList>
    </citation>
    <scope>NUCLEOTIDE SEQUENCE</scope>
    <source>
        <strain evidence="5">ATCC 38472_TT</strain>
    </source>
</reference>
<protein>
    <recommendedName>
        <fullName evidence="4">Tryptophan synthase beta chain-like PALP domain-containing protein</fullName>
    </recommendedName>
</protein>
<dbReference type="FunFam" id="3.40.50.1100:FF:000003">
    <property type="entry name" value="Cystathionine beta-synthase"/>
    <property type="match status" value="1"/>
</dbReference>
<dbReference type="CDD" id="cd01561">
    <property type="entry name" value="CBS_like"/>
    <property type="match status" value="1"/>
</dbReference>
<evidence type="ECO:0000256" key="2">
    <source>
        <dbReference type="ARBA" id="ARBA00007103"/>
    </source>
</evidence>
<dbReference type="Proteomes" id="UP000794436">
    <property type="component" value="Unassembled WGS sequence"/>
</dbReference>
<dbReference type="GO" id="GO:0006534">
    <property type="term" value="P:cysteine metabolic process"/>
    <property type="evidence" value="ECO:0007669"/>
    <property type="project" value="UniProtKB-ARBA"/>
</dbReference>
<dbReference type="SUPFAM" id="SSF53686">
    <property type="entry name" value="Tryptophan synthase beta subunit-like PLP-dependent enzymes"/>
    <property type="match status" value="1"/>
</dbReference>
<dbReference type="InterPro" id="IPR036052">
    <property type="entry name" value="TrpB-like_PALP_sf"/>
</dbReference>
<proteinExistence type="inferred from homology"/>
<dbReference type="InterPro" id="IPR050214">
    <property type="entry name" value="Cys_Synth/Cystath_Beta-Synth"/>
</dbReference>
<comment type="caution">
    <text evidence="5">The sequence shown here is derived from an EMBL/GenBank/DDBJ whole genome shotgun (WGS) entry which is preliminary data.</text>
</comment>